<accession>A0A2P6C795</accession>
<evidence type="ECO:0000313" key="1">
    <source>
        <dbReference type="EMBL" id="PQJ68799.1"/>
    </source>
</evidence>
<proteinExistence type="predicted"/>
<sequence>MKKLILAMVFVFATETMMNASTESSINNLYVGPAEDCAGQSLNTYNFLEAFTGDWELAFEISEAQLTECLDGAGY</sequence>
<dbReference type="RefSeq" id="WP_105049741.1">
    <property type="nucleotide sequence ID" value="NZ_CP150661.1"/>
</dbReference>
<dbReference type="Proteomes" id="UP000247345">
    <property type="component" value="Unassembled WGS sequence"/>
</dbReference>
<protein>
    <submittedName>
        <fullName evidence="1">Uncharacterized protein</fullName>
    </submittedName>
</protein>
<organism evidence="1 2">
    <name type="scientific">Polaribacter butkevichii</name>
    <dbReference type="NCBI Taxonomy" id="218490"/>
    <lineage>
        <taxon>Bacteria</taxon>
        <taxon>Pseudomonadati</taxon>
        <taxon>Bacteroidota</taxon>
        <taxon>Flavobacteriia</taxon>
        <taxon>Flavobacteriales</taxon>
        <taxon>Flavobacteriaceae</taxon>
    </lineage>
</organism>
<dbReference type="AlphaFoldDB" id="A0A2P6C795"/>
<dbReference type="EMBL" id="MSCK01000002">
    <property type="protein sequence ID" value="PQJ68799.1"/>
    <property type="molecule type" value="Genomic_DNA"/>
</dbReference>
<name>A0A2P6C795_9FLAO</name>
<evidence type="ECO:0000313" key="2">
    <source>
        <dbReference type="Proteomes" id="UP000247345"/>
    </source>
</evidence>
<reference evidence="1 2" key="1">
    <citation type="submission" date="2016-12" db="EMBL/GenBank/DDBJ databases">
        <title>Trade-off between light-utilization and light-protection in marine flavobacteria.</title>
        <authorList>
            <person name="Kumagai Y."/>
            <person name="Yoshizawa S."/>
            <person name="Kogure K."/>
            <person name="Iwasaki W."/>
        </authorList>
    </citation>
    <scope>NUCLEOTIDE SEQUENCE [LARGE SCALE GENOMIC DNA]</scope>
    <source>
        <strain evidence="1 2">KCTC 12100</strain>
    </source>
</reference>
<comment type="caution">
    <text evidence="1">The sequence shown here is derived from an EMBL/GenBank/DDBJ whole genome shotgun (WGS) entry which is preliminary data.</text>
</comment>
<gene>
    <name evidence="1" type="ORF">BTO14_12175</name>
</gene>
<keyword evidence="2" id="KW-1185">Reference proteome</keyword>